<organism evidence="1 2">
    <name type="scientific">Romanomermis culicivorax</name>
    <name type="common">Nematode worm</name>
    <dbReference type="NCBI Taxonomy" id="13658"/>
    <lineage>
        <taxon>Eukaryota</taxon>
        <taxon>Metazoa</taxon>
        <taxon>Ecdysozoa</taxon>
        <taxon>Nematoda</taxon>
        <taxon>Enoplea</taxon>
        <taxon>Dorylaimia</taxon>
        <taxon>Mermithida</taxon>
        <taxon>Mermithoidea</taxon>
        <taxon>Mermithidae</taxon>
        <taxon>Romanomermis</taxon>
    </lineage>
</organism>
<accession>A0A915HFI3</accession>
<dbReference type="Proteomes" id="UP000887565">
    <property type="component" value="Unplaced"/>
</dbReference>
<dbReference type="WBParaSite" id="nRc.2.0.1.t00049-RA">
    <property type="protein sequence ID" value="nRc.2.0.1.t00049-RA"/>
    <property type="gene ID" value="nRc.2.0.1.g00049"/>
</dbReference>
<name>A0A915HFI3_ROMCU</name>
<keyword evidence="1" id="KW-1185">Reference proteome</keyword>
<sequence>MLDKVTIGQYLQKSTDDKQRRALFLHYMDDFVSQNLKVHLPFDEAAQRGKVVYSRLAQWFEETKIADVLINVPTTEIKHMTKVMENQKWLFHDDQREIEVYTDHEAWERYVDKHDQNSDRLIVGLITYINLHSLSTQAHLNGAGEAKTPLTVPRGSMAYAFLKLRFNQPHMFNQLPRNDFLDLVAYLKTALVDYFHERNEPQFLRLKAEQNDSYELLPDEIKKHVPLPPTE</sequence>
<evidence type="ECO:0000313" key="1">
    <source>
        <dbReference type="Proteomes" id="UP000887565"/>
    </source>
</evidence>
<evidence type="ECO:0000313" key="2">
    <source>
        <dbReference type="WBParaSite" id="nRc.2.0.1.t00049-RA"/>
    </source>
</evidence>
<proteinExistence type="predicted"/>
<reference evidence="2" key="1">
    <citation type="submission" date="2022-11" db="UniProtKB">
        <authorList>
            <consortium name="WormBaseParasite"/>
        </authorList>
    </citation>
    <scope>IDENTIFICATION</scope>
</reference>
<dbReference type="AlphaFoldDB" id="A0A915HFI3"/>
<protein>
    <submittedName>
        <fullName evidence="2">Uncharacterized protein</fullName>
    </submittedName>
</protein>